<dbReference type="Pfam" id="PF08877">
    <property type="entry name" value="MepB-like"/>
    <property type="match status" value="1"/>
</dbReference>
<keyword evidence="2" id="KW-1185">Reference proteome</keyword>
<dbReference type="InterPro" id="IPR011235">
    <property type="entry name" value="MepB-like"/>
</dbReference>
<gene>
    <name evidence="1" type="ORF">R3Q16_21105</name>
</gene>
<accession>A0ABU4BXZ9</accession>
<dbReference type="PIRSF" id="PIRSF032285">
    <property type="entry name" value="UCP032285"/>
    <property type="match status" value="1"/>
</dbReference>
<evidence type="ECO:0000313" key="2">
    <source>
        <dbReference type="Proteomes" id="UP001185927"/>
    </source>
</evidence>
<proteinExistence type="predicted"/>
<sequence length="143" mass="15873">MNAHGCTWSTPIPESEGAEYSAHSLTVDGRSAVYRRAKTTPTKLGQFVTLWRRSDAGPIRPFDVSDGVELFIVKVYDGEQLGHFIFPVDALITNRVVSTDFTGGKRAIRVYPPWVAPTSVQAVKSQRWQLEFFAPLTATDMSP</sequence>
<dbReference type="Gene3D" id="3.40.1350.140">
    <property type="entry name" value="MepB-like"/>
    <property type="match status" value="1"/>
</dbReference>
<comment type="caution">
    <text evidence="1">The sequence shown here is derived from an EMBL/GenBank/DDBJ whole genome shotgun (WGS) entry which is preliminary data.</text>
</comment>
<dbReference type="EMBL" id="JAWLKB010000009">
    <property type="protein sequence ID" value="MDV6269120.1"/>
    <property type="molecule type" value="Genomic_DNA"/>
</dbReference>
<dbReference type="InterPro" id="IPR038231">
    <property type="entry name" value="MepB-like_sf"/>
</dbReference>
<organism evidence="1 2">
    <name type="scientific">Rhodococcus globerulus</name>
    <dbReference type="NCBI Taxonomy" id="33008"/>
    <lineage>
        <taxon>Bacteria</taxon>
        <taxon>Bacillati</taxon>
        <taxon>Actinomycetota</taxon>
        <taxon>Actinomycetes</taxon>
        <taxon>Mycobacteriales</taxon>
        <taxon>Nocardiaceae</taxon>
        <taxon>Rhodococcus</taxon>
    </lineage>
</organism>
<dbReference type="RefSeq" id="WP_317543520.1">
    <property type="nucleotide sequence ID" value="NZ_JAWLKB010000009.1"/>
</dbReference>
<reference evidence="1 2" key="1">
    <citation type="submission" date="2023-10" db="EMBL/GenBank/DDBJ databases">
        <title>Development of a sustainable strategy for remediation of hydrocarbon-contaminated territories based on the waste exchange concept.</title>
        <authorList>
            <person name="Krivoruchko A."/>
        </authorList>
    </citation>
    <scope>NUCLEOTIDE SEQUENCE [LARGE SCALE GENOMIC DNA]</scope>
    <source>
        <strain evidence="1 2">IEGM 1203</strain>
    </source>
</reference>
<protein>
    <submittedName>
        <fullName evidence="1">MepB family protein</fullName>
    </submittedName>
</protein>
<name>A0ABU4BXZ9_RHOGO</name>
<dbReference type="Proteomes" id="UP001185927">
    <property type="component" value="Unassembled WGS sequence"/>
</dbReference>
<evidence type="ECO:0000313" key="1">
    <source>
        <dbReference type="EMBL" id="MDV6269120.1"/>
    </source>
</evidence>